<evidence type="ECO:0000313" key="7">
    <source>
        <dbReference type="EMBL" id="NUY00619.1"/>
    </source>
</evidence>
<gene>
    <name evidence="7" type="ORF">G5S42_13110</name>
</gene>
<evidence type="ECO:0000313" key="8">
    <source>
        <dbReference type="Proteomes" id="UP000594380"/>
    </source>
</evidence>
<keyword evidence="2 5" id="KW-0812">Transmembrane</keyword>
<dbReference type="GO" id="GO:0005886">
    <property type="term" value="C:plasma membrane"/>
    <property type="evidence" value="ECO:0007669"/>
    <property type="project" value="TreeGrafter"/>
</dbReference>
<reference evidence="7 8" key="1">
    <citation type="submission" date="2020-02" db="EMBL/GenBank/DDBJ databases">
        <title>Paraburkholderia simonii sp. nov. and Paraburkholderia youngii sp. nov. Brazilian and Mexican Mimosa-associated rhizobia.</title>
        <authorList>
            <person name="Mavima L."/>
            <person name="Beukes C.W."/>
            <person name="Chan W.Y."/>
            <person name="Palmer M."/>
            <person name="De Meyer S.E."/>
            <person name="James E.K."/>
            <person name="Venter S.N."/>
            <person name="Steenkamp E.T."/>
        </authorList>
    </citation>
    <scope>NUCLEOTIDE SEQUENCE [LARGE SCALE GENOMIC DNA]</scope>
    <source>
        <strain evidence="7 8">JPY169</strain>
    </source>
</reference>
<dbReference type="PROSITE" id="PS50850">
    <property type="entry name" value="MFS"/>
    <property type="match status" value="1"/>
</dbReference>
<dbReference type="Proteomes" id="UP000594380">
    <property type="component" value="Unassembled WGS sequence"/>
</dbReference>
<feature type="transmembrane region" description="Helical" evidence="5">
    <location>
        <begin position="463"/>
        <end position="485"/>
    </location>
</feature>
<dbReference type="InterPro" id="IPR036259">
    <property type="entry name" value="MFS_trans_sf"/>
</dbReference>
<dbReference type="PANTHER" id="PTHR23508:SF10">
    <property type="entry name" value="CARBOXYLIC ACID TRANSPORTER PROTEIN HOMOLOG"/>
    <property type="match status" value="1"/>
</dbReference>
<dbReference type="InterPro" id="IPR020846">
    <property type="entry name" value="MFS_dom"/>
</dbReference>
<dbReference type="GeneID" id="301101272"/>
<keyword evidence="4 5" id="KW-0472">Membrane</keyword>
<dbReference type="EMBL" id="JAALDK010000001">
    <property type="protein sequence ID" value="NUY00619.1"/>
    <property type="molecule type" value="Genomic_DNA"/>
</dbReference>
<feature type="domain" description="Major facilitator superfamily (MFS) profile" evidence="6">
    <location>
        <begin position="91"/>
        <end position="490"/>
    </location>
</feature>
<feature type="transmembrane region" description="Helical" evidence="5">
    <location>
        <begin position="87"/>
        <end position="109"/>
    </location>
</feature>
<name>A0A7Y6MZS8_9BURK</name>
<feature type="transmembrane region" description="Helical" evidence="5">
    <location>
        <begin position="129"/>
        <end position="150"/>
    </location>
</feature>
<dbReference type="GO" id="GO:0046943">
    <property type="term" value="F:carboxylic acid transmembrane transporter activity"/>
    <property type="evidence" value="ECO:0007669"/>
    <property type="project" value="TreeGrafter"/>
</dbReference>
<feature type="transmembrane region" description="Helical" evidence="5">
    <location>
        <begin position="186"/>
        <end position="209"/>
    </location>
</feature>
<feature type="transmembrane region" description="Helical" evidence="5">
    <location>
        <begin position="377"/>
        <end position="397"/>
    </location>
</feature>
<dbReference type="AlphaFoldDB" id="A0A7Y6MZS8"/>
<feature type="transmembrane region" description="Helical" evidence="5">
    <location>
        <begin position="221"/>
        <end position="243"/>
    </location>
</feature>
<feature type="transmembrane region" description="Helical" evidence="5">
    <location>
        <begin position="347"/>
        <end position="370"/>
    </location>
</feature>
<comment type="subcellular location">
    <subcellularLocation>
        <location evidence="1">Membrane</location>
        <topology evidence="1">Multi-pass membrane protein</topology>
    </subcellularLocation>
</comment>
<feature type="transmembrane region" description="Helical" evidence="5">
    <location>
        <begin position="249"/>
        <end position="268"/>
    </location>
</feature>
<dbReference type="PANTHER" id="PTHR23508">
    <property type="entry name" value="CARBOXYLIC ACID TRANSPORTER PROTEIN HOMOLOG"/>
    <property type="match status" value="1"/>
</dbReference>
<dbReference type="Pfam" id="PF07690">
    <property type="entry name" value="MFS_1"/>
    <property type="match status" value="1"/>
</dbReference>
<feature type="transmembrane region" description="Helical" evidence="5">
    <location>
        <begin position="403"/>
        <end position="425"/>
    </location>
</feature>
<comment type="caution">
    <text evidence="7">The sequence shown here is derived from an EMBL/GenBank/DDBJ whole genome shotgun (WGS) entry which is preliminary data.</text>
</comment>
<protein>
    <submittedName>
        <fullName evidence="7">MFS transporter</fullName>
    </submittedName>
</protein>
<evidence type="ECO:0000256" key="2">
    <source>
        <dbReference type="ARBA" id="ARBA00022692"/>
    </source>
</evidence>
<feature type="transmembrane region" description="Helical" evidence="5">
    <location>
        <begin position="305"/>
        <end position="327"/>
    </location>
</feature>
<dbReference type="PROSITE" id="PS00217">
    <property type="entry name" value="SUGAR_TRANSPORT_2"/>
    <property type="match status" value="1"/>
</dbReference>
<keyword evidence="3 5" id="KW-1133">Transmembrane helix</keyword>
<accession>A0A7Y6MZS8</accession>
<feature type="transmembrane region" description="Helical" evidence="5">
    <location>
        <begin position="162"/>
        <end position="180"/>
    </location>
</feature>
<sequence>MQAVVCQRAFIIVLFVDFSVQFGPVGKRQQLLLSLAMHGTRWHRSAGECFDNYKQYNEGDEQMETNSTTFESTDRRSNFGASVVGKAAWIVLASAFIGWMFDAMDLYLFTMIMVPALHDLLGPSQGSALQIGALIVGAKLVCWGIGGILFGVLADRFGRARVMLGTMLIYSVFTAAGALAQDWHQLLAFQMLAGFGIGGEWAAGAALVVETWPEKHRAKAVQVMQVANVVGLIAASAIAILLSGAGWRWVLGVGAVPAIASLGLRFITPESASWEQSRAAEIRHAGPRMGSISEIFGRQLRRRTVVGTLIASAMMIGSWGASILFPALLREFFPSAGNPEFTRQTGIAFMATNLGAVLGFASILLLVTLIPRISRRAVYAVFCAGAWIAGVALFGGAKTLGTLYVAMLGFGFFGLGGFGIVALYLTELYPLHVRATGQGFAWNMARLFTALGPLIVSSASANLGFRVVGIALATVFGIGLAAIFFGPETG</sequence>
<proteinExistence type="predicted"/>
<dbReference type="InterPro" id="IPR005829">
    <property type="entry name" value="Sugar_transporter_CS"/>
</dbReference>
<dbReference type="SUPFAM" id="SSF103473">
    <property type="entry name" value="MFS general substrate transporter"/>
    <property type="match status" value="1"/>
</dbReference>
<dbReference type="RefSeq" id="WP_176107111.1">
    <property type="nucleotide sequence ID" value="NZ_JAALDK010000001.1"/>
</dbReference>
<organism evidence="7 8">
    <name type="scientific">Paraburkholderia youngii</name>
    <dbReference type="NCBI Taxonomy" id="2782701"/>
    <lineage>
        <taxon>Bacteria</taxon>
        <taxon>Pseudomonadati</taxon>
        <taxon>Pseudomonadota</taxon>
        <taxon>Betaproteobacteria</taxon>
        <taxon>Burkholderiales</taxon>
        <taxon>Burkholderiaceae</taxon>
        <taxon>Paraburkholderia</taxon>
    </lineage>
</organism>
<evidence type="ECO:0000256" key="4">
    <source>
        <dbReference type="ARBA" id="ARBA00023136"/>
    </source>
</evidence>
<evidence type="ECO:0000259" key="6">
    <source>
        <dbReference type="PROSITE" id="PS50850"/>
    </source>
</evidence>
<dbReference type="InterPro" id="IPR011701">
    <property type="entry name" value="MFS"/>
</dbReference>
<evidence type="ECO:0000256" key="1">
    <source>
        <dbReference type="ARBA" id="ARBA00004141"/>
    </source>
</evidence>
<dbReference type="Gene3D" id="1.20.1250.20">
    <property type="entry name" value="MFS general substrate transporter like domains"/>
    <property type="match status" value="1"/>
</dbReference>
<evidence type="ECO:0000256" key="3">
    <source>
        <dbReference type="ARBA" id="ARBA00022989"/>
    </source>
</evidence>
<evidence type="ECO:0000256" key="5">
    <source>
        <dbReference type="SAM" id="Phobius"/>
    </source>
</evidence>